<dbReference type="GO" id="GO:0015562">
    <property type="term" value="F:efflux transmembrane transporter activity"/>
    <property type="evidence" value="ECO:0007669"/>
    <property type="project" value="InterPro"/>
</dbReference>
<dbReference type="AlphaFoldDB" id="A0A382CBV2"/>
<evidence type="ECO:0000313" key="8">
    <source>
        <dbReference type="EMBL" id="SVB22763.1"/>
    </source>
</evidence>
<evidence type="ECO:0000256" key="5">
    <source>
        <dbReference type="ARBA" id="ARBA00023136"/>
    </source>
</evidence>
<keyword evidence="7" id="KW-0175">Coiled coil</keyword>
<dbReference type="GO" id="GO:1990281">
    <property type="term" value="C:efflux pump complex"/>
    <property type="evidence" value="ECO:0007669"/>
    <property type="project" value="TreeGrafter"/>
</dbReference>
<comment type="subcellular location">
    <subcellularLocation>
        <location evidence="1">Cell outer membrane</location>
    </subcellularLocation>
</comment>
<dbReference type="GO" id="GO:0009279">
    <property type="term" value="C:cell outer membrane"/>
    <property type="evidence" value="ECO:0007669"/>
    <property type="project" value="UniProtKB-SubCell"/>
</dbReference>
<keyword evidence="2" id="KW-0813">Transport</keyword>
<dbReference type="EMBL" id="UINC01033451">
    <property type="protein sequence ID" value="SVB22763.1"/>
    <property type="molecule type" value="Genomic_DNA"/>
</dbReference>
<dbReference type="Gene3D" id="1.20.1600.10">
    <property type="entry name" value="Outer membrane efflux proteins (OEP)"/>
    <property type="match status" value="1"/>
</dbReference>
<feature type="non-terminal residue" evidence="8">
    <location>
        <position position="402"/>
    </location>
</feature>
<keyword evidence="5" id="KW-0472">Membrane</keyword>
<dbReference type="Pfam" id="PF02321">
    <property type="entry name" value="OEP"/>
    <property type="match status" value="2"/>
</dbReference>
<feature type="coiled-coil region" evidence="7">
    <location>
        <begin position="156"/>
        <end position="183"/>
    </location>
</feature>
<evidence type="ECO:0000256" key="2">
    <source>
        <dbReference type="ARBA" id="ARBA00022448"/>
    </source>
</evidence>
<dbReference type="SUPFAM" id="SSF56954">
    <property type="entry name" value="Outer membrane efflux proteins (OEP)"/>
    <property type="match status" value="1"/>
</dbReference>
<name>A0A382CBV2_9ZZZZ</name>
<keyword evidence="4" id="KW-0812">Transmembrane</keyword>
<keyword evidence="3" id="KW-1134">Transmembrane beta strand</keyword>
<dbReference type="PANTHER" id="PTHR30026">
    <property type="entry name" value="OUTER MEMBRANE PROTEIN TOLC"/>
    <property type="match status" value="1"/>
</dbReference>
<dbReference type="PANTHER" id="PTHR30026:SF20">
    <property type="entry name" value="OUTER MEMBRANE PROTEIN TOLC"/>
    <property type="match status" value="1"/>
</dbReference>
<dbReference type="InterPro" id="IPR003423">
    <property type="entry name" value="OMP_efflux"/>
</dbReference>
<gene>
    <name evidence="8" type="ORF">METZ01_LOCUS175617</name>
</gene>
<keyword evidence="6" id="KW-0998">Cell outer membrane</keyword>
<dbReference type="InterPro" id="IPR051906">
    <property type="entry name" value="TolC-like"/>
</dbReference>
<sequence length="402" mass="43644">MIKKTIFALAAAVVLSFPAIAQQRPLLDEAATRITLDDAVARAVVLNPQMAQSEQSVVNAGESRRTALGAFLPSLSTNSGMSMRSTERFDPGTDRLVTGSTNSYNAGLRASYTLFQGGQRFSELGRARADLAVAEARREDQRFNVVLETKSLFFQALRQEELLEVARRRIEQATQSLDMTRAQQQVGGGTTSDTLRARLELINARQAVLNAESQTRAARFGLGRQVGLAEPVIPVVPEDLAPSPLPFQEAELLEVAENQAPSVLAARGAVLAAQEAYSSSKSVYIPSLSLSSGYNWSNQQASFTGGNASWNLGFSMSYSLFNGFSREANIIRAEYSTRVARLQEDEARLRSHEEADVALRSLETAELAIGIAGEAVAVADEDLRVTRERYRVGVAIILDVVT</sequence>
<evidence type="ECO:0000256" key="4">
    <source>
        <dbReference type="ARBA" id="ARBA00022692"/>
    </source>
</evidence>
<organism evidence="8">
    <name type="scientific">marine metagenome</name>
    <dbReference type="NCBI Taxonomy" id="408172"/>
    <lineage>
        <taxon>unclassified sequences</taxon>
        <taxon>metagenomes</taxon>
        <taxon>ecological metagenomes</taxon>
    </lineage>
</organism>
<dbReference type="GO" id="GO:0015288">
    <property type="term" value="F:porin activity"/>
    <property type="evidence" value="ECO:0007669"/>
    <property type="project" value="TreeGrafter"/>
</dbReference>
<proteinExistence type="predicted"/>
<evidence type="ECO:0000256" key="7">
    <source>
        <dbReference type="SAM" id="Coils"/>
    </source>
</evidence>
<protein>
    <recommendedName>
        <fullName evidence="9">Transporter</fullName>
    </recommendedName>
</protein>
<evidence type="ECO:0008006" key="9">
    <source>
        <dbReference type="Google" id="ProtNLM"/>
    </source>
</evidence>
<evidence type="ECO:0000256" key="1">
    <source>
        <dbReference type="ARBA" id="ARBA00004442"/>
    </source>
</evidence>
<accession>A0A382CBV2</accession>
<evidence type="ECO:0000256" key="6">
    <source>
        <dbReference type="ARBA" id="ARBA00023237"/>
    </source>
</evidence>
<evidence type="ECO:0000256" key="3">
    <source>
        <dbReference type="ARBA" id="ARBA00022452"/>
    </source>
</evidence>
<reference evidence="8" key="1">
    <citation type="submission" date="2018-05" db="EMBL/GenBank/DDBJ databases">
        <authorList>
            <person name="Lanie J.A."/>
            <person name="Ng W.-L."/>
            <person name="Kazmierczak K.M."/>
            <person name="Andrzejewski T.M."/>
            <person name="Davidsen T.M."/>
            <person name="Wayne K.J."/>
            <person name="Tettelin H."/>
            <person name="Glass J.I."/>
            <person name="Rusch D."/>
            <person name="Podicherti R."/>
            <person name="Tsui H.-C.T."/>
            <person name="Winkler M.E."/>
        </authorList>
    </citation>
    <scope>NUCLEOTIDE SEQUENCE</scope>
</reference>